<reference evidence="8" key="1">
    <citation type="journal article" date="2022" name="G3 (Bethesda)">
        <title>High quality genome of the basidiomycete yeast Dioszegia hungarica PDD-24b-2 isolated from cloud water.</title>
        <authorList>
            <person name="Jarrige D."/>
            <person name="Haridas S."/>
            <person name="Bleykasten-Grosshans C."/>
            <person name="Joly M."/>
            <person name="Nadalig T."/>
            <person name="Sancelme M."/>
            <person name="Vuilleumier S."/>
            <person name="Grigoriev I.V."/>
            <person name="Amato P."/>
            <person name="Bringel F."/>
        </authorList>
    </citation>
    <scope>NUCLEOTIDE SEQUENCE</scope>
    <source>
        <strain evidence="8">PDD-24b-2</strain>
    </source>
</reference>
<evidence type="ECO:0000256" key="1">
    <source>
        <dbReference type="ARBA" id="ARBA00004141"/>
    </source>
</evidence>
<feature type="transmembrane region" description="Helical" evidence="6">
    <location>
        <begin position="259"/>
        <end position="276"/>
    </location>
</feature>
<proteinExistence type="predicted"/>
<accession>A0AA38H681</accession>
<feature type="transmembrane region" description="Helical" evidence="6">
    <location>
        <begin position="331"/>
        <end position="352"/>
    </location>
</feature>
<feature type="transmembrane region" description="Helical" evidence="6">
    <location>
        <begin position="97"/>
        <end position="114"/>
    </location>
</feature>
<dbReference type="InterPro" id="IPR011701">
    <property type="entry name" value="MFS"/>
</dbReference>
<comment type="subcellular location">
    <subcellularLocation>
        <location evidence="1">Membrane</location>
        <topology evidence="1">Multi-pass membrane protein</topology>
    </subcellularLocation>
</comment>
<feature type="domain" description="Major facilitator superfamily (MFS) profile" evidence="7">
    <location>
        <begin position="31"/>
        <end position="451"/>
    </location>
</feature>
<dbReference type="PROSITE" id="PS50850">
    <property type="entry name" value="MFS"/>
    <property type="match status" value="1"/>
</dbReference>
<evidence type="ECO:0000256" key="2">
    <source>
        <dbReference type="ARBA" id="ARBA00022692"/>
    </source>
</evidence>
<dbReference type="PANTHER" id="PTHR23502">
    <property type="entry name" value="MAJOR FACILITATOR SUPERFAMILY"/>
    <property type="match status" value="1"/>
</dbReference>
<dbReference type="InterPro" id="IPR036259">
    <property type="entry name" value="MFS_trans_sf"/>
</dbReference>
<dbReference type="PANTHER" id="PTHR23502:SF64">
    <property type="entry name" value="TRANSPORTER, PUTATIVE (AFU_ORTHOLOGUE AFUA_3G11760)-RELATED"/>
    <property type="match status" value="1"/>
</dbReference>
<gene>
    <name evidence="8" type="ORF">MKK02DRAFT_17775</name>
</gene>
<feature type="compositionally biased region" description="Basic and acidic residues" evidence="5">
    <location>
        <begin position="500"/>
        <end position="510"/>
    </location>
</feature>
<feature type="transmembrane region" description="Helical" evidence="6">
    <location>
        <begin position="30"/>
        <end position="50"/>
    </location>
</feature>
<sequence length="561" mass="60602">MEISGSQAEKGDQQQPPDVYDRFSGRRKKLLTALISYNAFISPFTASIFLPSVPQIAADLGSTATIISVTIAIFIVSMGTAPLIWSPLSGFYGRRPIYLASLPIMVVGTIGVAFSRTVPQLIGTRILQGMGSSSSLAVGAGSIGDIYRPTERSNAMGWFYSGALIGSSFAPLIGAAFTQFTSPGWRAAQYFVAGMAALAMGLTYFVLPETMHAPIPHDTLKQERGKKFVPYVFNPLAILGLFCWPNICAITFVSSATMLMAYIALVPISSAIWLIVQGDQYGITDPILIGCIFISSGIGNIVGSRIAGPMADATVRKYIKKRGYRRPEDRLRAAVIGLGIVMPVCHLIYGWLLQTSAGGVAPPIVFLFLQNVGLMLILAPLNTYAVDSMQDRRSASVIAVNNWVRYLFSAAASAFVLPMSHAIGWGWTSTVAAALMWISFGILLLTIRYGHHWRERANKRYGYDTISEDEKHPPSIRGEEGVDIDIVKAEAEAGERVVVDEDDTHTDLPQRPRAPTMRGGKGLERVASGKLSRQRSAGSLPDVREVLHRTASVTASVHGGG</sequence>
<evidence type="ECO:0000313" key="9">
    <source>
        <dbReference type="Proteomes" id="UP001164286"/>
    </source>
</evidence>
<dbReference type="GO" id="GO:0022857">
    <property type="term" value="F:transmembrane transporter activity"/>
    <property type="evidence" value="ECO:0007669"/>
    <property type="project" value="InterPro"/>
</dbReference>
<dbReference type="GO" id="GO:0005886">
    <property type="term" value="C:plasma membrane"/>
    <property type="evidence" value="ECO:0007669"/>
    <property type="project" value="TreeGrafter"/>
</dbReference>
<feature type="transmembrane region" description="Helical" evidence="6">
    <location>
        <begin position="406"/>
        <end position="425"/>
    </location>
</feature>
<dbReference type="AlphaFoldDB" id="A0AA38H681"/>
<protein>
    <submittedName>
        <fullName evidence="8">Major facilitator superfamily domain-containing protein</fullName>
    </submittedName>
</protein>
<evidence type="ECO:0000259" key="7">
    <source>
        <dbReference type="PROSITE" id="PS50850"/>
    </source>
</evidence>
<feature type="transmembrane region" description="Helical" evidence="6">
    <location>
        <begin position="228"/>
        <end position="253"/>
    </location>
</feature>
<organism evidence="8 9">
    <name type="scientific">Dioszegia hungarica</name>
    <dbReference type="NCBI Taxonomy" id="4972"/>
    <lineage>
        <taxon>Eukaryota</taxon>
        <taxon>Fungi</taxon>
        <taxon>Dikarya</taxon>
        <taxon>Basidiomycota</taxon>
        <taxon>Agaricomycotina</taxon>
        <taxon>Tremellomycetes</taxon>
        <taxon>Tremellales</taxon>
        <taxon>Bulleribasidiaceae</taxon>
        <taxon>Dioszegia</taxon>
    </lineage>
</organism>
<dbReference type="SUPFAM" id="SSF103473">
    <property type="entry name" value="MFS general substrate transporter"/>
    <property type="match status" value="1"/>
</dbReference>
<dbReference type="Proteomes" id="UP001164286">
    <property type="component" value="Unassembled WGS sequence"/>
</dbReference>
<keyword evidence="3 6" id="KW-1133">Transmembrane helix</keyword>
<keyword evidence="9" id="KW-1185">Reference proteome</keyword>
<dbReference type="Pfam" id="PF07690">
    <property type="entry name" value="MFS_1"/>
    <property type="match status" value="1"/>
</dbReference>
<feature type="transmembrane region" description="Helical" evidence="6">
    <location>
        <begin position="62"/>
        <end position="85"/>
    </location>
</feature>
<comment type="caution">
    <text evidence="8">The sequence shown here is derived from an EMBL/GenBank/DDBJ whole genome shotgun (WGS) entry which is preliminary data.</text>
</comment>
<feature type="transmembrane region" description="Helical" evidence="6">
    <location>
        <begin position="364"/>
        <end position="385"/>
    </location>
</feature>
<name>A0AA38H681_9TREE</name>
<keyword evidence="4 6" id="KW-0472">Membrane</keyword>
<feature type="transmembrane region" description="Helical" evidence="6">
    <location>
        <begin position="187"/>
        <end position="207"/>
    </location>
</feature>
<dbReference type="InterPro" id="IPR020846">
    <property type="entry name" value="MFS_dom"/>
</dbReference>
<dbReference type="RefSeq" id="XP_052943403.1">
    <property type="nucleotide sequence ID" value="XM_053085839.1"/>
</dbReference>
<evidence type="ECO:0000256" key="4">
    <source>
        <dbReference type="ARBA" id="ARBA00023136"/>
    </source>
</evidence>
<keyword evidence="2 6" id="KW-0812">Transmembrane</keyword>
<feature type="region of interest" description="Disordered" evidence="5">
    <location>
        <begin position="500"/>
        <end position="543"/>
    </location>
</feature>
<dbReference type="EMBL" id="JAKWFO010000008">
    <property type="protein sequence ID" value="KAI9633626.1"/>
    <property type="molecule type" value="Genomic_DNA"/>
</dbReference>
<dbReference type="GeneID" id="77725040"/>
<feature type="transmembrane region" description="Helical" evidence="6">
    <location>
        <begin position="431"/>
        <end position="450"/>
    </location>
</feature>
<evidence type="ECO:0000256" key="3">
    <source>
        <dbReference type="ARBA" id="ARBA00022989"/>
    </source>
</evidence>
<dbReference type="Gene3D" id="1.20.1250.20">
    <property type="entry name" value="MFS general substrate transporter like domains"/>
    <property type="match status" value="1"/>
</dbReference>
<evidence type="ECO:0000256" key="6">
    <source>
        <dbReference type="SAM" id="Phobius"/>
    </source>
</evidence>
<evidence type="ECO:0000313" key="8">
    <source>
        <dbReference type="EMBL" id="KAI9633626.1"/>
    </source>
</evidence>
<evidence type="ECO:0000256" key="5">
    <source>
        <dbReference type="SAM" id="MobiDB-lite"/>
    </source>
</evidence>
<feature type="transmembrane region" description="Helical" evidence="6">
    <location>
        <begin position="159"/>
        <end position="181"/>
    </location>
</feature>